<evidence type="ECO:0000256" key="12">
    <source>
        <dbReference type="SAM" id="Phobius"/>
    </source>
</evidence>
<comment type="subcellular location">
    <subcellularLocation>
        <location evidence="1">Cell membrane</location>
        <topology evidence="1">Single-pass type I membrane protein</topology>
    </subcellularLocation>
</comment>
<dbReference type="PaxDb" id="3847-GLYMA18G41961.1"/>
<comment type="similarity">
    <text evidence="2">Belongs to the RLP family.</text>
</comment>
<reference evidence="13 14" key="1">
    <citation type="journal article" date="2010" name="Nature">
        <title>Genome sequence of the palaeopolyploid soybean.</title>
        <authorList>
            <person name="Schmutz J."/>
            <person name="Cannon S.B."/>
            <person name="Schlueter J."/>
            <person name="Ma J."/>
            <person name="Mitros T."/>
            <person name="Nelson W."/>
            <person name="Hyten D.L."/>
            <person name="Song Q."/>
            <person name="Thelen J.J."/>
            <person name="Cheng J."/>
            <person name="Xu D."/>
            <person name="Hellsten U."/>
            <person name="May G.D."/>
            <person name="Yu Y."/>
            <person name="Sakurai T."/>
            <person name="Umezawa T."/>
            <person name="Bhattacharyya M.K."/>
            <person name="Sandhu D."/>
            <person name="Valliyodan B."/>
            <person name="Lindquist E."/>
            <person name="Peto M."/>
            <person name="Grant D."/>
            <person name="Shu S."/>
            <person name="Goodstein D."/>
            <person name="Barry K."/>
            <person name="Futrell-Griggs M."/>
            <person name="Abernathy B."/>
            <person name="Du J."/>
            <person name="Tian Z."/>
            <person name="Zhu L."/>
            <person name="Gill N."/>
            <person name="Joshi T."/>
            <person name="Libault M."/>
            <person name="Sethuraman A."/>
            <person name="Zhang X.-C."/>
            <person name="Shinozaki K."/>
            <person name="Nguyen H.T."/>
            <person name="Wing R.A."/>
            <person name="Cregan P."/>
            <person name="Specht J."/>
            <person name="Grimwood J."/>
            <person name="Rokhsar D."/>
            <person name="Stacey G."/>
            <person name="Shoemaker R.C."/>
            <person name="Jackson S.A."/>
        </authorList>
    </citation>
    <scope>NUCLEOTIDE SEQUENCE [LARGE SCALE GENOMIC DNA]</scope>
    <source>
        <strain evidence="14">cv. Williams 82</strain>
        <tissue evidence="13">Callus</tissue>
    </source>
</reference>
<evidence type="ECO:0000313" key="14">
    <source>
        <dbReference type="EnsemblPlants" id="KRH00109"/>
    </source>
</evidence>
<evidence type="ECO:0000256" key="9">
    <source>
        <dbReference type="ARBA" id="ARBA00023136"/>
    </source>
</evidence>
<dbReference type="PRINTS" id="PR00019">
    <property type="entry name" value="LEURICHRPT"/>
</dbReference>
<feature type="transmembrane region" description="Helical" evidence="12">
    <location>
        <begin position="582"/>
        <end position="605"/>
    </location>
</feature>
<keyword evidence="4" id="KW-0433">Leucine-rich repeat</keyword>
<dbReference type="eggNOG" id="KOG0619">
    <property type="taxonomic scope" value="Eukaryota"/>
</dbReference>
<evidence type="ECO:0000313" key="15">
    <source>
        <dbReference type="Proteomes" id="UP000008827"/>
    </source>
</evidence>
<evidence type="ECO:0000256" key="8">
    <source>
        <dbReference type="ARBA" id="ARBA00022989"/>
    </source>
</evidence>
<reference evidence="14" key="2">
    <citation type="submission" date="2018-02" db="UniProtKB">
        <authorList>
            <consortium name="EnsemblPlants"/>
        </authorList>
    </citation>
    <scope>IDENTIFICATION</scope>
    <source>
        <strain evidence="14">Williams 82</strain>
    </source>
</reference>
<keyword evidence="8 12" id="KW-1133">Transmembrane helix</keyword>
<reference evidence="13" key="3">
    <citation type="submission" date="2018-07" db="EMBL/GenBank/DDBJ databases">
        <title>WGS assembly of Glycine max.</title>
        <authorList>
            <person name="Schmutz J."/>
            <person name="Cannon S."/>
            <person name="Schlueter J."/>
            <person name="Ma J."/>
            <person name="Mitros T."/>
            <person name="Nelson W."/>
            <person name="Hyten D."/>
            <person name="Song Q."/>
            <person name="Thelen J."/>
            <person name="Cheng J."/>
            <person name="Xu D."/>
            <person name="Hellsten U."/>
            <person name="May G."/>
            <person name="Yu Y."/>
            <person name="Sakurai T."/>
            <person name="Umezawa T."/>
            <person name="Bhattacharyya M."/>
            <person name="Sandhu D."/>
            <person name="Valliyodan B."/>
            <person name="Lindquist E."/>
            <person name="Peto M."/>
            <person name="Grant D."/>
            <person name="Shu S."/>
            <person name="Goodstein D."/>
            <person name="Barry K."/>
            <person name="Futrell-Griggs M."/>
            <person name="Abernathy B."/>
            <person name="Du J."/>
            <person name="Tian Z."/>
            <person name="Zhu L."/>
            <person name="Gill N."/>
            <person name="Joshi T."/>
            <person name="Libault M."/>
            <person name="Sethuraman A."/>
            <person name="Zhang X."/>
            <person name="Shinozaki K."/>
            <person name="Nguyen H."/>
            <person name="Wing R."/>
            <person name="Cregan P."/>
            <person name="Specht J."/>
            <person name="Grimwood J."/>
            <person name="Rokhsar D."/>
            <person name="Stacey G."/>
            <person name="Shoemaker R."/>
            <person name="Jackson S."/>
        </authorList>
    </citation>
    <scope>NUCLEOTIDE SEQUENCE</scope>
    <source>
        <tissue evidence="13">Callus</tissue>
    </source>
</reference>
<dbReference type="OMA" id="MSINAIH"/>
<dbReference type="OrthoDB" id="1424602at2759"/>
<protein>
    <submittedName>
        <fullName evidence="13 14">Uncharacterized protein</fullName>
    </submittedName>
</protein>
<dbReference type="GO" id="GO:0005886">
    <property type="term" value="C:plasma membrane"/>
    <property type="evidence" value="ECO:0007669"/>
    <property type="project" value="UniProtKB-SubCell"/>
</dbReference>
<evidence type="ECO:0000256" key="10">
    <source>
        <dbReference type="ARBA" id="ARBA00023170"/>
    </source>
</evidence>
<dbReference type="PANTHER" id="PTHR48062:SF21">
    <property type="entry name" value="RECEPTOR-LIKE PROTEIN 12"/>
    <property type="match status" value="1"/>
</dbReference>
<keyword evidence="5 12" id="KW-0812">Transmembrane</keyword>
<keyword evidence="6" id="KW-0732">Signal</keyword>
<evidence type="ECO:0000256" key="2">
    <source>
        <dbReference type="ARBA" id="ARBA00009592"/>
    </source>
</evidence>
<dbReference type="InterPro" id="IPR003591">
    <property type="entry name" value="Leu-rich_rpt_typical-subtyp"/>
</dbReference>
<evidence type="ECO:0000256" key="6">
    <source>
        <dbReference type="ARBA" id="ARBA00022729"/>
    </source>
</evidence>
<dbReference type="Pfam" id="PF13855">
    <property type="entry name" value="LRR_8"/>
    <property type="match status" value="2"/>
</dbReference>
<evidence type="ECO:0000256" key="7">
    <source>
        <dbReference type="ARBA" id="ARBA00022737"/>
    </source>
</evidence>
<dbReference type="InterPro" id="IPR001611">
    <property type="entry name" value="Leu-rich_rpt"/>
</dbReference>
<dbReference type="PANTHER" id="PTHR48062">
    <property type="entry name" value="RECEPTOR-LIKE PROTEIN 14"/>
    <property type="match status" value="1"/>
</dbReference>
<dbReference type="SUPFAM" id="SSF52047">
    <property type="entry name" value="RNI-like"/>
    <property type="match status" value="1"/>
</dbReference>
<dbReference type="SMR" id="K7MTC9"/>
<dbReference type="EMBL" id="CM000851">
    <property type="protein sequence ID" value="KRH00109.1"/>
    <property type="molecule type" value="Genomic_DNA"/>
</dbReference>
<dbReference type="FunFam" id="3.80.10.10:FF:000111">
    <property type="entry name" value="LRR receptor-like serine/threonine-protein kinase ERECTA"/>
    <property type="match status" value="1"/>
</dbReference>
<keyword evidence="11" id="KW-0325">Glycoprotein</keyword>
<dbReference type="Pfam" id="PF00560">
    <property type="entry name" value="LRR_1"/>
    <property type="match status" value="2"/>
</dbReference>
<evidence type="ECO:0000313" key="13">
    <source>
        <dbReference type="EMBL" id="KRH00109.1"/>
    </source>
</evidence>
<gene>
    <name evidence="13" type="ORF">GLYMA_18G193800</name>
</gene>
<keyword evidence="10" id="KW-0675">Receptor</keyword>
<dbReference type="Gene3D" id="3.80.10.10">
    <property type="entry name" value="Ribonuclease Inhibitor"/>
    <property type="match status" value="4"/>
</dbReference>
<dbReference type="InterPro" id="IPR032675">
    <property type="entry name" value="LRR_dom_sf"/>
</dbReference>
<keyword evidence="9 12" id="KW-0472">Membrane</keyword>
<dbReference type="SUPFAM" id="SSF52058">
    <property type="entry name" value="L domain-like"/>
    <property type="match status" value="1"/>
</dbReference>
<dbReference type="InterPro" id="IPR051502">
    <property type="entry name" value="RLP_Defense_Trigger"/>
</dbReference>
<dbReference type="EnsemblPlants" id="KRH00109">
    <property type="protein sequence ID" value="KRH00109"/>
    <property type="gene ID" value="GLYMA_18G193800"/>
</dbReference>
<dbReference type="Proteomes" id="UP000008827">
    <property type="component" value="Chromosome 18"/>
</dbReference>
<proteinExistence type="inferred from homology"/>
<dbReference type="STRING" id="3847.K7MTC9"/>
<organism evidence="14">
    <name type="scientific">Glycine max</name>
    <name type="common">Soybean</name>
    <name type="synonym">Glycine hispida</name>
    <dbReference type="NCBI Taxonomy" id="3847"/>
    <lineage>
        <taxon>Eukaryota</taxon>
        <taxon>Viridiplantae</taxon>
        <taxon>Streptophyta</taxon>
        <taxon>Embryophyta</taxon>
        <taxon>Tracheophyta</taxon>
        <taxon>Spermatophyta</taxon>
        <taxon>Magnoliopsida</taxon>
        <taxon>eudicotyledons</taxon>
        <taxon>Gunneridae</taxon>
        <taxon>Pentapetalae</taxon>
        <taxon>rosids</taxon>
        <taxon>fabids</taxon>
        <taxon>Fabales</taxon>
        <taxon>Fabaceae</taxon>
        <taxon>Papilionoideae</taxon>
        <taxon>50 kb inversion clade</taxon>
        <taxon>NPAAA clade</taxon>
        <taxon>indigoferoid/millettioid clade</taxon>
        <taxon>Phaseoleae</taxon>
        <taxon>Glycine</taxon>
        <taxon>Glycine subgen. Soja</taxon>
    </lineage>
</organism>
<keyword evidence="15" id="KW-1185">Reference proteome</keyword>
<dbReference type="AlphaFoldDB" id="K7MTC9"/>
<evidence type="ECO:0000256" key="11">
    <source>
        <dbReference type="ARBA" id="ARBA00023180"/>
    </source>
</evidence>
<name>K7MTC9_SOYBN</name>
<dbReference type="FunFam" id="3.80.10.10:FF:000095">
    <property type="entry name" value="LRR receptor-like serine/threonine-protein kinase GSO1"/>
    <property type="match status" value="1"/>
</dbReference>
<dbReference type="SMART" id="SM00369">
    <property type="entry name" value="LRR_TYP"/>
    <property type="match status" value="5"/>
</dbReference>
<evidence type="ECO:0000256" key="4">
    <source>
        <dbReference type="ARBA" id="ARBA00022614"/>
    </source>
</evidence>
<dbReference type="Gramene" id="KRH00109">
    <property type="protein sequence ID" value="KRH00109"/>
    <property type="gene ID" value="GLYMA_18G193800"/>
</dbReference>
<keyword evidence="7" id="KW-0677">Repeat</keyword>
<evidence type="ECO:0000256" key="5">
    <source>
        <dbReference type="ARBA" id="ARBA00022692"/>
    </source>
</evidence>
<keyword evidence="3" id="KW-1003">Cell membrane</keyword>
<evidence type="ECO:0000256" key="3">
    <source>
        <dbReference type="ARBA" id="ARBA00022475"/>
    </source>
</evidence>
<sequence>MCRSELRALENLDLTANMLNDSILRAQHLQSLNLSSNLLEGSFNISVGFSGNNFAGNIGSNLASLTSLDYLGFERNQFEVPISFAPFSNHSNLKFISNGNKLQVLSLSSRVETNSLPLPIFLHYHYNLTYLDFTGCKLGGEFPKWLLENNTKMTNLVLKNCSFTGLIQLPSRPLLKLKRIDVSDNAITGQILSNNINSIFPNLKILDMSINAIHGSVLGEFGQMNLLQTLDLSNNHLSREIPHELSNMSSLHTLDLSNNQLCGEIPEGIFGVLYQSRGKVSSLLLNDNRFTGRLPSSIFSPCITSLDKSDNHLVGKIPSLIKNMSGLQELHMSNNHFEGSIPLELTELENILYLDLSQNNLIGVVPSFINSSGSIIHLRGLSKRMINGSYSAVMLLDLSFNEIIDGLEDLIQEHTRLNILLLKGNHFTGDIPKQANTYTGRILAYMTGIDLSCNKLKGNIPFQLGNLTRIQSLNLSHNDLTGRIPTTFSNLVQIESLDLSFNKLSGQILPQLSELTSLAVFNVVHNNLSGATPKSKERFSTFEESSYKGNQFLCGPLLPKSCNPLPVILPNDEDSDSLLDMFVFYVSFVVSYTSTLLVTAAALYINPYWRQAWFYYIELMSLNCYYFIKDKLYSSVESFFRHLPAIYKPSSPR</sequence>
<accession>K7MTC9</accession>
<dbReference type="HOGENOM" id="CLU_000288_18_3_1"/>
<dbReference type="InParanoid" id="K7MTC9"/>
<evidence type="ECO:0000256" key="1">
    <source>
        <dbReference type="ARBA" id="ARBA00004251"/>
    </source>
</evidence>